<feature type="signal peptide" evidence="1">
    <location>
        <begin position="1"/>
        <end position="22"/>
    </location>
</feature>
<keyword evidence="3" id="KW-1185">Reference proteome</keyword>
<dbReference type="PROSITE" id="PS51257">
    <property type="entry name" value="PROKAR_LIPOPROTEIN"/>
    <property type="match status" value="1"/>
</dbReference>
<organism evidence="2 3">
    <name type="scientific">Cupriavidus numazuensis</name>
    <dbReference type="NCBI Taxonomy" id="221992"/>
    <lineage>
        <taxon>Bacteria</taxon>
        <taxon>Pseudomonadati</taxon>
        <taxon>Pseudomonadota</taxon>
        <taxon>Betaproteobacteria</taxon>
        <taxon>Burkholderiales</taxon>
        <taxon>Burkholderiaceae</taxon>
        <taxon>Cupriavidus</taxon>
    </lineage>
</organism>
<proteinExistence type="predicted"/>
<evidence type="ECO:0000313" key="2">
    <source>
        <dbReference type="EMBL" id="CAG2135741.1"/>
    </source>
</evidence>
<reference evidence="2 3" key="1">
    <citation type="submission" date="2021-03" db="EMBL/GenBank/DDBJ databases">
        <authorList>
            <person name="Peeters C."/>
        </authorList>
    </citation>
    <scope>NUCLEOTIDE SEQUENCE [LARGE SCALE GENOMIC DNA]</scope>
    <source>
        <strain evidence="2 3">LMG 26411</strain>
    </source>
</reference>
<dbReference type="RefSeq" id="WP_211952332.1">
    <property type="nucleotide sequence ID" value="NZ_CAJPVI010000005.1"/>
</dbReference>
<name>A0ABM8TDA6_9BURK</name>
<dbReference type="EMBL" id="CAJPVI010000005">
    <property type="protein sequence ID" value="CAG2135741.1"/>
    <property type="molecule type" value="Genomic_DNA"/>
</dbReference>
<evidence type="ECO:0000313" key="3">
    <source>
        <dbReference type="Proteomes" id="UP000672657"/>
    </source>
</evidence>
<keyword evidence="1" id="KW-0732">Signal</keyword>
<sequence>MKVSLSKGFTLAAAASAAMLLAACGGGGGDSSSSSTPSATTSINGKAVDFYLSGATVSFLDCKDSAGKALTTTTNSTGDFTFPANCTKSALSVSGGTDIGTGLPFNGVMQAPAVEYRSGITPMISPLTTLVAQLGADQAAALATKLGLGGKDLLNADPLTDADVLKAAVVVQQLVEQISKTLQGVATGAGGTLSADAAAAAAAKAVAGVINSASGTVSLTSTATVTDAIKASVKNAQSSLPSTLQGSIDTVAANVAALATPLVSKQVSDVSTALGTIKLGGNATATVSALKGSGALNALKDSSQSTLSSTLASATSASVLTNAGNAGNLATLGNAVATGSAADVQSAAGSVQGLDSGKLAAVVDKVTLNDYVQASNILINNQSVTIADQMSVVGDLSDIKATLKEIGAPFGTGATDIRLGLHYSYNGNTVDVVFEKVSLVFSGGNLVSATFPANTNYSFLVTGSVPVSATLANGAADSLSSGNGQFTLPYAAILNKVKNSGVLNSTQLAALTPSAPGSVDVAFAVAGVDGSDVKLGIGTGTAAKYTSRVTVQTSGSQVSGYGLKSTITLNQPS</sequence>
<accession>A0ABM8TDA6</accession>
<comment type="caution">
    <text evidence="2">The sequence shown here is derived from an EMBL/GenBank/DDBJ whole genome shotgun (WGS) entry which is preliminary data.</text>
</comment>
<feature type="chain" id="PRO_5046216150" description="Membrane associated, exported and processed into extracellular protein EXP" evidence="1">
    <location>
        <begin position="23"/>
        <end position="573"/>
    </location>
</feature>
<dbReference type="Proteomes" id="UP000672657">
    <property type="component" value="Unassembled WGS sequence"/>
</dbReference>
<evidence type="ECO:0000256" key="1">
    <source>
        <dbReference type="SAM" id="SignalP"/>
    </source>
</evidence>
<protein>
    <recommendedName>
        <fullName evidence="4">Membrane associated, exported and processed into extracellular protein EXP</fullName>
    </recommendedName>
</protein>
<gene>
    <name evidence="2" type="ORF">LMG26411_01135</name>
</gene>
<evidence type="ECO:0008006" key="4">
    <source>
        <dbReference type="Google" id="ProtNLM"/>
    </source>
</evidence>